<dbReference type="SUPFAM" id="SSF46785">
    <property type="entry name" value="Winged helix' DNA-binding domain"/>
    <property type="match status" value="1"/>
</dbReference>
<dbReference type="Proteomes" id="UP000053331">
    <property type="component" value="Unassembled WGS sequence"/>
</dbReference>
<proteinExistence type="predicted"/>
<dbReference type="InterPro" id="IPR036388">
    <property type="entry name" value="WH-like_DNA-bd_sf"/>
</dbReference>
<organism evidence="1 2">
    <name type="scientific">Halorubrum saccharovorum</name>
    <dbReference type="NCBI Taxonomy" id="2248"/>
    <lineage>
        <taxon>Archaea</taxon>
        <taxon>Methanobacteriati</taxon>
        <taxon>Methanobacteriota</taxon>
        <taxon>Stenosarchaea group</taxon>
        <taxon>Halobacteria</taxon>
        <taxon>Halobacteriales</taxon>
        <taxon>Haloferacaceae</taxon>
        <taxon>Halorubrum</taxon>
    </lineage>
</organism>
<dbReference type="AlphaFoldDB" id="A0A0F8AUH9"/>
<comment type="caution">
    <text evidence="1">The sequence shown here is derived from an EMBL/GenBank/DDBJ whole genome shotgun (WGS) entry which is preliminary data.</text>
</comment>
<dbReference type="EMBL" id="JNFH02000089">
    <property type="protein sequence ID" value="KKF39196.1"/>
    <property type="molecule type" value="Genomic_DNA"/>
</dbReference>
<keyword evidence="2" id="KW-1185">Reference proteome</keyword>
<dbReference type="InterPro" id="IPR036390">
    <property type="entry name" value="WH_DNA-bd_sf"/>
</dbReference>
<evidence type="ECO:0000313" key="2">
    <source>
        <dbReference type="Proteomes" id="UP000053331"/>
    </source>
</evidence>
<name>A0A0F8AUH9_9EURY</name>
<sequence>MQPLDERILETLSEEGNLTPQAIENLDVTVRSHASMRLSKLRRYGLVKRFADTEGLYTITDAGERFLSGDLDAAELDPVE</sequence>
<dbReference type="OrthoDB" id="285635at2157"/>
<evidence type="ECO:0000313" key="1">
    <source>
        <dbReference type="EMBL" id="KKF39196.1"/>
    </source>
</evidence>
<accession>A0A0F8AUH9</accession>
<reference evidence="1 2" key="1">
    <citation type="journal article" date="2015" name="Genome Announc.">
        <title>Draft genome sequence of a Halorubrum H3 strain isolated from the burlinskoye salt lake (Altai Krai, Russia).</title>
        <authorList>
            <person name="Rozanov A.S."/>
            <person name="Bryanskaya A.V."/>
            <person name="Malup T.K."/>
            <person name="Kotenko A.V."/>
            <person name="Peltek S.E."/>
        </authorList>
    </citation>
    <scope>NUCLEOTIDE SEQUENCE [LARGE SCALE GENOMIC DNA]</scope>
    <source>
        <strain evidence="1 2">H3</strain>
    </source>
</reference>
<protein>
    <submittedName>
        <fullName evidence="1">PhiH1 repressor</fullName>
    </submittedName>
</protein>
<dbReference type="Gene3D" id="1.10.10.10">
    <property type="entry name" value="Winged helix-like DNA-binding domain superfamily/Winged helix DNA-binding domain"/>
    <property type="match status" value="1"/>
</dbReference>
<gene>
    <name evidence="1" type="ORF">FK85_30460</name>
</gene>